<reference evidence="2" key="1">
    <citation type="submission" date="2019-06" db="EMBL/GenBank/DDBJ databases">
        <authorList>
            <person name="Broberg M."/>
        </authorList>
    </citation>
    <scope>NUCLEOTIDE SEQUENCE [LARGE SCALE GENOMIC DNA]</scope>
</reference>
<evidence type="ECO:0000313" key="1">
    <source>
        <dbReference type="EMBL" id="CAH0004265.1"/>
    </source>
</evidence>
<sequence length="74" mass="8142">MAQAVAVMARAIMNKPDLRVASTVNARSAEANERLLTRSKAKNRVHVDPKRRPLAQVNYDWTNLGDIGIAVSLT</sequence>
<keyword evidence="2" id="KW-1185">Reference proteome</keyword>
<accession>A0A9N9YDH9</accession>
<dbReference type="AlphaFoldDB" id="A0A9N9YDH9"/>
<dbReference type="Proteomes" id="UP000754883">
    <property type="component" value="Unassembled WGS sequence"/>
</dbReference>
<proteinExistence type="predicted"/>
<evidence type="ECO:0000313" key="2">
    <source>
        <dbReference type="Proteomes" id="UP000754883"/>
    </source>
</evidence>
<protein>
    <submittedName>
        <fullName evidence="1">Uncharacterized protein</fullName>
    </submittedName>
</protein>
<dbReference type="EMBL" id="CABFNO020001566">
    <property type="protein sequence ID" value="CAH0004265.1"/>
    <property type="molecule type" value="Genomic_DNA"/>
</dbReference>
<organism evidence="1 2">
    <name type="scientific">Clonostachys byssicola</name>
    <dbReference type="NCBI Taxonomy" id="160290"/>
    <lineage>
        <taxon>Eukaryota</taxon>
        <taxon>Fungi</taxon>
        <taxon>Dikarya</taxon>
        <taxon>Ascomycota</taxon>
        <taxon>Pezizomycotina</taxon>
        <taxon>Sordariomycetes</taxon>
        <taxon>Hypocreomycetidae</taxon>
        <taxon>Hypocreales</taxon>
        <taxon>Bionectriaceae</taxon>
        <taxon>Clonostachys</taxon>
    </lineage>
</organism>
<reference evidence="1 2" key="2">
    <citation type="submission" date="2021-10" db="EMBL/GenBank/DDBJ databases">
        <authorList>
            <person name="Piombo E."/>
        </authorList>
    </citation>
    <scope>NUCLEOTIDE SEQUENCE [LARGE SCALE GENOMIC DNA]</scope>
</reference>
<comment type="caution">
    <text evidence="1">The sequence shown here is derived from an EMBL/GenBank/DDBJ whole genome shotgun (WGS) entry which is preliminary data.</text>
</comment>
<name>A0A9N9YDH9_9HYPO</name>
<gene>
    <name evidence="1" type="ORF">CBYS24578_00011805</name>
</gene>